<proteinExistence type="predicted"/>
<protein>
    <submittedName>
        <fullName evidence="5">DUF2502 domain-containing protein</fullName>
    </submittedName>
</protein>
<evidence type="ECO:0000313" key="9">
    <source>
        <dbReference type="Proteomes" id="UP000512146"/>
    </source>
</evidence>
<feature type="chain" id="PRO_5042752521" evidence="2">
    <location>
        <begin position="24"/>
        <end position="108"/>
    </location>
</feature>
<feature type="region of interest" description="Disordered" evidence="1">
    <location>
        <begin position="74"/>
        <end position="108"/>
    </location>
</feature>
<sequence>MKKMQSILLALSLILVAPMAAQAEEIMLVPSVKLQIGDRDHRGYYWDGGYWRDHNWWYRNYEWRDNRWHPHGSQPHHNWYNDHRNDHRGDHRNDHGGDHRPGPDRHHR</sequence>
<evidence type="ECO:0000313" key="6">
    <source>
        <dbReference type="EMBL" id="QLX28797.1"/>
    </source>
</evidence>
<feature type="compositionally biased region" description="Basic and acidic residues" evidence="1">
    <location>
        <begin position="79"/>
        <end position="108"/>
    </location>
</feature>
<evidence type="ECO:0000256" key="2">
    <source>
        <dbReference type="SAM" id="SignalP"/>
    </source>
</evidence>
<feature type="signal peptide" evidence="2">
    <location>
        <begin position="1"/>
        <end position="23"/>
    </location>
</feature>
<reference evidence="7 8" key="1">
    <citation type="submission" date="2020-06" db="EMBL/GenBank/DDBJ databases">
        <title>REHAB project genomes.</title>
        <authorList>
            <person name="Shaw L.P."/>
        </authorList>
    </citation>
    <scope>NUCLEOTIDE SEQUENCE [LARGE SCALE GENOMIC DNA]</scope>
    <source>
        <strain evidence="4 7">RHB42-C09</strain>
        <strain evidence="6 9">RHBSTW-00777</strain>
        <strain evidence="5 8">RHBSTW-00814</strain>
    </source>
</reference>
<evidence type="ECO:0000313" key="7">
    <source>
        <dbReference type="Proteomes" id="UP000510862"/>
    </source>
</evidence>
<keyword evidence="2" id="KW-0732">Signal</keyword>
<dbReference type="Pfam" id="PF10697">
    <property type="entry name" value="DUF2502"/>
    <property type="match status" value="1"/>
</dbReference>
<evidence type="ECO:0000313" key="5">
    <source>
        <dbReference type="EMBL" id="QLV01572.1"/>
    </source>
</evidence>
<dbReference type="Proteomes" id="UP000510862">
    <property type="component" value="Chromosome"/>
</dbReference>
<dbReference type="EMBL" id="JANPXH010000015">
    <property type="protein sequence ID" value="MCR6676927.1"/>
    <property type="molecule type" value="Genomic_DNA"/>
</dbReference>
<gene>
    <name evidence="4" type="ORF">HV018_03080</name>
    <name evidence="6" type="ORF">HV276_03305</name>
    <name evidence="5" type="ORF">HV284_11040</name>
    <name evidence="3" type="ORF">NVV43_15110</name>
</gene>
<dbReference type="EMBL" id="CP056159">
    <property type="protein sequence ID" value="QLV01572.1"/>
    <property type="molecule type" value="Genomic_DNA"/>
</dbReference>
<dbReference type="Proteomes" id="UP000512146">
    <property type="component" value="Chromosome"/>
</dbReference>
<evidence type="ECO:0000313" key="8">
    <source>
        <dbReference type="Proteomes" id="UP000512115"/>
    </source>
</evidence>
<dbReference type="RefSeq" id="WP_032159450.1">
    <property type="nucleotide sequence ID" value="NZ_ADKG01000001.1"/>
</dbReference>
<dbReference type="Proteomes" id="UP000512115">
    <property type="component" value="Chromosome"/>
</dbReference>
<reference evidence="3" key="2">
    <citation type="submission" date="2022-07" db="EMBL/GenBank/DDBJ databases">
        <title>Diversity of ethanolamine utilization by human commensal Escherichia coli.</title>
        <authorList>
            <person name="Jubelin G."/>
        </authorList>
    </citation>
    <scope>NUCLEOTIDE SEQUENCE</scope>
    <source>
        <strain evidence="3">S1</strain>
    </source>
</reference>
<organism evidence="5 8">
    <name type="scientific">Escherichia marmotae</name>
    <dbReference type="NCBI Taxonomy" id="1499973"/>
    <lineage>
        <taxon>Bacteria</taxon>
        <taxon>Pseudomonadati</taxon>
        <taxon>Pseudomonadota</taxon>
        <taxon>Gammaproteobacteria</taxon>
        <taxon>Enterobacterales</taxon>
        <taxon>Enterobacteriaceae</taxon>
        <taxon>Escherichia</taxon>
    </lineage>
</organism>
<evidence type="ECO:0000313" key="4">
    <source>
        <dbReference type="EMBL" id="QLP25738.1"/>
    </source>
</evidence>
<accession>A0A7H9K6R4</accession>
<dbReference type="InterPro" id="IPR019638">
    <property type="entry name" value="DUF2502"/>
</dbReference>
<evidence type="ECO:0000256" key="1">
    <source>
        <dbReference type="SAM" id="MobiDB-lite"/>
    </source>
</evidence>
<dbReference type="EMBL" id="CP056165">
    <property type="protein sequence ID" value="QLX28797.1"/>
    <property type="molecule type" value="Genomic_DNA"/>
</dbReference>
<dbReference type="EMBL" id="CP058207">
    <property type="protein sequence ID" value="QLP25738.1"/>
    <property type="molecule type" value="Genomic_DNA"/>
</dbReference>
<evidence type="ECO:0000313" key="3">
    <source>
        <dbReference type="EMBL" id="MCR6676927.1"/>
    </source>
</evidence>
<dbReference type="Proteomes" id="UP001206878">
    <property type="component" value="Unassembled WGS sequence"/>
</dbReference>
<dbReference type="AlphaFoldDB" id="A0A7H9K6R4"/>
<name>A0A7H9K6R4_9ESCH</name>